<feature type="transmembrane region" description="Helical" evidence="7">
    <location>
        <begin position="585"/>
        <end position="607"/>
    </location>
</feature>
<dbReference type="EMBL" id="BLIV01000001">
    <property type="protein sequence ID" value="GFE48718.1"/>
    <property type="molecule type" value="Genomic_DNA"/>
</dbReference>
<organism evidence="9 10">
    <name type="scientific">Roseobacter cerasinus</name>
    <dbReference type="NCBI Taxonomy" id="2602289"/>
    <lineage>
        <taxon>Bacteria</taxon>
        <taxon>Pseudomonadati</taxon>
        <taxon>Pseudomonadota</taxon>
        <taxon>Alphaproteobacteria</taxon>
        <taxon>Rhodobacterales</taxon>
        <taxon>Roseobacteraceae</taxon>
        <taxon>Roseobacter</taxon>
    </lineage>
</organism>
<dbReference type="AlphaFoldDB" id="A0A640VJT2"/>
<dbReference type="Proteomes" id="UP000436522">
    <property type="component" value="Unassembled WGS sequence"/>
</dbReference>
<gene>
    <name evidence="9" type="ORF">So717_04710</name>
</gene>
<dbReference type="RefSeq" id="WP_159974586.1">
    <property type="nucleotide sequence ID" value="NZ_BLIV01000001.1"/>
</dbReference>
<keyword evidence="6 7" id="KW-0472">Membrane</keyword>
<dbReference type="InterPro" id="IPR037257">
    <property type="entry name" value="T2SS_E_N_sf"/>
</dbReference>
<dbReference type="SUPFAM" id="SSF160246">
    <property type="entry name" value="EspE N-terminal domain-like"/>
    <property type="match status" value="1"/>
</dbReference>
<dbReference type="GO" id="GO:0016020">
    <property type="term" value="C:membrane"/>
    <property type="evidence" value="ECO:0007669"/>
    <property type="project" value="UniProtKB-SubCell"/>
</dbReference>
<proteinExistence type="predicted"/>
<dbReference type="Gene3D" id="3.90.550.10">
    <property type="entry name" value="Spore Coat Polysaccharide Biosynthesis Protein SpsA, Chain A"/>
    <property type="match status" value="1"/>
</dbReference>
<dbReference type="Pfam" id="PF13641">
    <property type="entry name" value="Glyco_tranf_2_3"/>
    <property type="match status" value="1"/>
</dbReference>
<evidence type="ECO:0000256" key="7">
    <source>
        <dbReference type="SAM" id="Phobius"/>
    </source>
</evidence>
<evidence type="ECO:0000256" key="6">
    <source>
        <dbReference type="ARBA" id="ARBA00023136"/>
    </source>
</evidence>
<feature type="transmembrane region" description="Helical" evidence="7">
    <location>
        <begin position="216"/>
        <end position="238"/>
    </location>
</feature>
<dbReference type="SUPFAM" id="SSF53448">
    <property type="entry name" value="Nucleotide-diphospho-sugar transferases"/>
    <property type="match status" value="1"/>
</dbReference>
<keyword evidence="10" id="KW-1185">Reference proteome</keyword>
<comment type="subcellular location">
    <subcellularLocation>
        <location evidence="1">Membrane</location>
        <topology evidence="1">Multi-pass membrane protein</topology>
    </subcellularLocation>
</comment>
<protein>
    <submittedName>
        <fullName evidence="9">Glycosyl transferase</fullName>
    </submittedName>
</protein>
<keyword evidence="4 7" id="KW-0812">Transmembrane</keyword>
<evidence type="ECO:0000256" key="1">
    <source>
        <dbReference type="ARBA" id="ARBA00004141"/>
    </source>
</evidence>
<dbReference type="InterPro" id="IPR007831">
    <property type="entry name" value="T2SS_GspE_N"/>
</dbReference>
<evidence type="ECO:0000256" key="5">
    <source>
        <dbReference type="ARBA" id="ARBA00022989"/>
    </source>
</evidence>
<dbReference type="InterPro" id="IPR029044">
    <property type="entry name" value="Nucleotide-diphossugar_trans"/>
</dbReference>
<dbReference type="InterPro" id="IPR050321">
    <property type="entry name" value="Glycosyltr_2/OpgH_subfam"/>
</dbReference>
<keyword evidence="2" id="KW-0328">Glycosyltransferase</keyword>
<keyword evidence="5 7" id="KW-1133">Transmembrane helix</keyword>
<evidence type="ECO:0000256" key="3">
    <source>
        <dbReference type="ARBA" id="ARBA00022679"/>
    </source>
</evidence>
<dbReference type="GO" id="GO:0016757">
    <property type="term" value="F:glycosyltransferase activity"/>
    <property type="evidence" value="ECO:0007669"/>
    <property type="project" value="UniProtKB-KW"/>
</dbReference>
<evidence type="ECO:0000256" key="4">
    <source>
        <dbReference type="ARBA" id="ARBA00022692"/>
    </source>
</evidence>
<sequence>MSTLRLVVSDPIPDPDLAAPAIRYEPIGRMLVNDGKIAQNDLDHALKIQSQIDAPLGEIMVSEGLLSKRDVLHAVGAQCHARGADLDLEPPAAKMAACLPAEVCLRHGVVPWKRDGLRILVATSSPSDFAALCQTMKRRGLSLFPVIVDDVQIQTHISRLYGAELAQKAETRVPEVESCRSWGTRVQNRSLWAGGICTALAASLLLAPAWTVTLAVLWAVLTLAMTTGLKAAAFAAQLTQPSAVRRGRSDISTAKFRLPRVSVLVPLLKENEIAGQLIARLSRLTYPKFLLNVVLVLEEGDETTRQTIAETELPEWMSVIEVPGAGSLTTKPRALNYALDFCRGSIIGVWDAEDWPEADQIERVVTRFNGAPENVVCLQGILDYYNSRTNWLSRCFTIEYATWWRVMLPGVAKLGFVLPLGGTTLFFKREALEQLGGWDAHNVTEDADLGVRLARHGYKTELIHTVTHEEATSRVWPWVRQRSRWLKGFMITYFVHMRRPAALLRDLGWKRFLGVQTLFLATVSQFAAAPLLWSFWLTFTGVTHPVELTLGAQAVWGFVALFIFSEALSLAMGLYAVSGKAHRHLLAFVPTMAFYFTLGALAAYKALWETIRAPFFWDKTQHGVSQQTDTR</sequence>
<evidence type="ECO:0000313" key="10">
    <source>
        <dbReference type="Proteomes" id="UP000436522"/>
    </source>
</evidence>
<dbReference type="Gene3D" id="3.30.300.160">
    <property type="entry name" value="Type II secretion system, protein E, N-terminal domain"/>
    <property type="match status" value="1"/>
</dbReference>
<accession>A0A640VJT2</accession>
<evidence type="ECO:0000259" key="8">
    <source>
        <dbReference type="Pfam" id="PF05157"/>
    </source>
</evidence>
<feature type="transmembrane region" description="Helical" evidence="7">
    <location>
        <begin position="556"/>
        <end position="578"/>
    </location>
</feature>
<comment type="caution">
    <text evidence="9">The sequence shown here is derived from an EMBL/GenBank/DDBJ whole genome shotgun (WGS) entry which is preliminary data.</text>
</comment>
<evidence type="ECO:0000256" key="2">
    <source>
        <dbReference type="ARBA" id="ARBA00022676"/>
    </source>
</evidence>
<keyword evidence="3 9" id="KW-0808">Transferase</keyword>
<feature type="domain" description="Type II secretion system protein GspE N-terminal" evidence="8">
    <location>
        <begin position="84"/>
        <end position="166"/>
    </location>
</feature>
<feature type="transmembrane region" description="Helical" evidence="7">
    <location>
        <begin position="190"/>
        <end position="210"/>
    </location>
</feature>
<dbReference type="PANTHER" id="PTHR43867">
    <property type="entry name" value="CELLULOSE SYNTHASE CATALYTIC SUBUNIT A [UDP-FORMING]"/>
    <property type="match status" value="1"/>
</dbReference>
<feature type="transmembrane region" description="Helical" evidence="7">
    <location>
        <begin position="512"/>
        <end position="536"/>
    </location>
</feature>
<dbReference type="Pfam" id="PF05157">
    <property type="entry name" value="MshEN"/>
    <property type="match status" value="1"/>
</dbReference>
<evidence type="ECO:0000313" key="9">
    <source>
        <dbReference type="EMBL" id="GFE48718.1"/>
    </source>
</evidence>
<dbReference type="PANTHER" id="PTHR43867:SF2">
    <property type="entry name" value="CELLULOSE SYNTHASE CATALYTIC SUBUNIT A [UDP-FORMING]"/>
    <property type="match status" value="1"/>
</dbReference>
<name>A0A640VJT2_9RHOB</name>
<reference evidence="9 10" key="1">
    <citation type="submission" date="2019-12" db="EMBL/GenBank/DDBJ databases">
        <title>Roseobacter cerasinus sp. nov., isolated from seawater around aquaculture.</title>
        <authorList>
            <person name="Muramatsu S."/>
            <person name="Takabe Y."/>
            <person name="Mori K."/>
            <person name="Takaichi S."/>
            <person name="Hanada S."/>
        </authorList>
    </citation>
    <scope>NUCLEOTIDE SEQUENCE [LARGE SCALE GENOMIC DNA]</scope>
    <source>
        <strain evidence="9 10">AI77</strain>
    </source>
</reference>
<dbReference type="OrthoDB" id="7431422at2"/>